<evidence type="ECO:0000313" key="2">
    <source>
        <dbReference type="Proteomes" id="UP000321367"/>
    </source>
</evidence>
<organism evidence="1 2">
    <name type="scientific">Gillisia hiemivivida</name>
    <dbReference type="NCBI Taxonomy" id="291190"/>
    <lineage>
        <taxon>Bacteria</taxon>
        <taxon>Pseudomonadati</taxon>
        <taxon>Bacteroidota</taxon>
        <taxon>Flavobacteriia</taxon>
        <taxon>Flavobacteriales</taxon>
        <taxon>Flavobacteriaceae</taxon>
        <taxon>Gillisia</taxon>
    </lineage>
</organism>
<dbReference type="Pfam" id="PF07366">
    <property type="entry name" value="SnoaL"/>
    <property type="match status" value="1"/>
</dbReference>
<dbReference type="AlphaFoldDB" id="A0A5C6ZNZ6"/>
<dbReference type="PANTHER" id="PTHR38436">
    <property type="entry name" value="POLYKETIDE CYCLASE SNOAL-LIKE DOMAIN"/>
    <property type="match status" value="1"/>
</dbReference>
<dbReference type="RefSeq" id="WP_146934773.1">
    <property type="nucleotide sequence ID" value="NZ_CBCSHZ010000036.1"/>
</dbReference>
<evidence type="ECO:0000313" key="1">
    <source>
        <dbReference type="EMBL" id="TXD91832.1"/>
    </source>
</evidence>
<proteinExistence type="predicted"/>
<keyword evidence="2" id="KW-1185">Reference proteome</keyword>
<sequence>MSKDKNIKAQEKFGEAVKTGKLEMIREVVSEKVKDHDPADIQGAGAQGFIDFFSMMRTAFPDFGIEVEHMVTDEDNVSFAYTISGTHKGEFMGVSPTGKSFKVRGMQIGRFENGKLVERWGATDELGILKQLGVKPLK</sequence>
<name>A0A5C6ZNZ6_9FLAO</name>
<dbReference type="SUPFAM" id="SSF54427">
    <property type="entry name" value="NTF2-like"/>
    <property type="match status" value="1"/>
</dbReference>
<dbReference type="InterPro" id="IPR032710">
    <property type="entry name" value="NTF2-like_dom_sf"/>
</dbReference>
<comment type="caution">
    <text evidence="1">The sequence shown here is derived from an EMBL/GenBank/DDBJ whole genome shotgun (WGS) entry which is preliminary data.</text>
</comment>
<protein>
    <submittedName>
        <fullName evidence="1">Ester cyclase</fullName>
    </submittedName>
</protein>
<accession>A0A5C6ZNZ6</accession>
<dbReference type="GO" id="GO:0030638">
    <property type="term" value="P:polyketide metabolic process"/>
    <property type="evidence" value="ECO:0007669"/>
    <property type="project" value="InterPro"/>
</dbReference>
<dbReference type="InterPro" id="IPR009959">
    <property type="entry name" value="Cyclase_SnoaL-like"/>
</dbReference>
<gene>
    <name evidence="1" type="ORF">ES724_15765</name>
</gene>
<dbReference type="Gene3D" id="3.10.450.50">
    <property type="match status" value="1"/>
</dbReference>
<dbReference type="EMBL" id="VORY01000032">
    <property type="protein sequence ID" value="TXD91832.1"/>
    <property type="molecule type" value="Genomic_DNA"/>
</dbReference>
<dbReference type="Proteomes" id="UP000321367">
    <property type="component" value="Unassembled WGS sequence"/>
</dbReference>
<dbReference type="OrthoDB" id="7876517at2"/>
<reference evidence="1 2" key="1">
    <citation type="submission" date="2019-08" db="EMBL/GenBank/DDBJ databases">
        <title>Genome sequence of Gillisia hiemivivida IC154 (type strain).</title>
        <authorList>
            <person name="Bowman J.P."/>
        </authorList>
    </citation>
    <scope>NUCLEOTIDE SEQUENCE [LARGE SCALE GENOMIC DNA]</scope>
    <source>
        <strain evidence="1 2">IC154</strain>
    </source>
</reference>
<dbReference type="PANTHER" id="PTHR38436:SF1">
    <property type="entry name" value="ESTER CYCLASE"/>
    <property type="match status" value="1"/>
</dbReference>